<dbReference type="Gene3D" id="3.40.50.720">
    <property type="entry name" value="NAD(P)-binding Rossmann-like Domain"/>
    <property type="match status" value="1"/>
</dbReference>
<dbReference type="InterPro" id="IPR036291">
    <property type="entry name" value="NAD(P)-bd_dom_sf"/>
</dbReference>
<dbReference type="PANTHER" id="PTHR43818:SF9">
    <property type="entry name" value="HYPOTHETICAL OXIDOREDUCTASE"/>
    <property type="match status" value="1"/>
</dbReference>
<dbReference type="OrthoDB" id="128220at2"/>
<keyword evidence="4" id="KW-1185">Reference proteome</keyword>
<dbReference type="GO" id="GO:0000166">
    <property type="term" value="F:nucleotide binding"/>
    <property type="evidence" value="ECO:0007669"/>
    <property type="project" value="InterPro"/>
</dbReference>
<dbReference type="AlphaFoldDB" id="A0A432MFM4"/>
<evidence type="ECO:0000313" key="4">
    <source>
        <dbReference type="Proteomes" id="UP000280296"/>
    </source>
</evidence>
<dbReference type="Pfam" id="PF01408">
    <property type="entry name" value="GFO_IDH_MocA"/>
    <property type="match status" value="1"/>
</dbReference>
<evidence type="ECO:0000256" key="1">
    <source>
        <dbReference type="SAM" id="SignalP"/>
    </source>
</evidence>
<dbReference type="InterPro" id="IPR000683">
    <property type="entry name" value="Gfo/Idh/MocA-like_OxRdtase_N"/>
</dbReference>
<comment type="caution">
    <text evidence="3">The sequence shown here is derived from an EMBL/GenBank/DDBJ whole genome shotgun (WGS) entry which is preliminary data.</text>
</comment>
<feature type="signal peptide" evidence="1">
    <location>
        <begin position="1"/>
        <end position="28"/>
    </location>
</feature>
<evidence type="ECO:0000313" key="3">
    <source>
        <dbReference type="EMBL" id="RUL84898.1"/>
    </source>
</evidence>
<feature type="domain" description="Gfo/Idh/MocA-like oxidoreductase N-terminal" evidence="2">
    <location>
        <begin position="91"/>
        <end position="168"/>
    </location>
</feature>
<organism evidence="3 4">
    <name type="scientific">Tautonia sociabilis</name>
    <dbReference type="NCBI Taxonomy" id="2080755"/>
    <lineage>
        <taxon>Bacteria</taxon>
        <taxon>Pseudomonadati</taxon>
        <taxon>Planctomycetota</taxon>
        <taxon>Planctomycetia</taxon>
        <taxon>Isosphaerales</taxon>
        <taxon>Isosphaeraceae</taxon>
        <taxon>Tautonia</taxon>
    </lineage>
</organism>
<dbReference type="SUPFAM" id="SSF51735">
    <property type="entry name" value="NAD(P)-binding Rossmann-fold domains"/>
    <property type="match status" value="1"/>
</dbReference>
<dbReference type="RefSeq" id="WP_126727173.1">
    <property type="nucleotide sequence ID" value="NZ_RYZH01000045.1"/>
</dbReference>
<dbReference type="InterPro" id="IPR050463">
    <property type="entry name" value="Gfo/Idh/MocA_oxidrdct_glycsds"/>
</dbReference>
<dbReference type="Proteomes" id="UP000280296">
    <property type="component" value="Unassembled WGS sequence"/>
</dbReference>
<gene>
    <name evidence="3" type="ORF">TsocGM_19695</name>
</gene>
<sequence length="347" mass="36381">MTIGNRIVGLVASLAAAGVLASAAGARAQEGEAGVLRAGLIGLDTSHVVAFTRVLNAEGKVGPLARVKVVAGFPGGSPDIPSSRDRVAGFTQQLRDEYGVEIVDSIDELLEKVDVVFLESVDGRPHLEQARPVIAAGKPLFVDKPMAGSLADAIEIFALAEEAGVPCFSSSSLRFQPEIVAARQQSIVGAATFGPCSLEEHHPDLFWYGVHGVELLYALMGPGCESVSRVHSEGTDVVTGSWADGRIGTYRGIRAGKSGFGAVVFGESRIDSYTVGGGYNDLLVEICAFFLDGEPPVSPKETIELFAFMEAADESKRLGGAPVSIREVLDRALAEVEARRSAAGTGR</sequence>
<dbReference type="EMBL" id="RYZH01000045">
    <property type="protein sequence ID" value="RUL84898.1"/>
    <property type="molecule type" value="Genomic_DNA"/>
</dbReference>
<protein>
    <submittedName>
        <fullName evidence="3">Gfo/Idh/MocA family oxidoreductase</fullName>
    </submittedName>
</protein>
<name>A0A432MFM4_9BACT</name>
<reference evidence="3 4" key="2">
    <citation type="submission" date="2019-01" db="EMBL/GenBank/DDBJ databases">
        <title>Tautonia sociabilis, a novel thermotolerant planctomycete of Isosphaeraceae family, isolated from a 4000 m deep subterranean habitat.</title>
        <authorList>
            <person name="Kovaleva O.L."/>
            <person name="Elcheninov A.G."/>
            <person name="Van Heerden E."/>
            <person name="Toshchakov S.V."/>
            <person name="Novikov A."/>
            <person name="Bonch-Osmolovskaya E.A."/>
            <person name="Kublanov I.V."/>
        </authorList>
    </citation>
    <scope>NUCLEOTIDE SEQUENCE [LARGE SCALE GENOMIC DNA]</scope>
    <source>
        <strain evidence="3 4">GM2012</strain>
    </source>
</reference>
<evidence type="ECO:0000259" key="2">
    <source>
        <dbReference type="Pfam" id="PF01408"/>
    </source>
</evidence>
<accession>A0A432MFM4</accession>
<feature type="chain" id="PRO_5019477708" evidence="1">
    <location>
        <begin position="29"/>
        <end position="347"/>
    </location>
</feature>
<reference evidence="3 4" key="1">
    <citation type="submission" date="2018-12" db="EMBL/GenBank/DDBJ databases">
        <authorList>
            <person name="Toschakov S.V."/>
        </authorList>
    </citation>
    <scope>NUCLEOTIDE SEQUENCE [LARGE SCALE GENOMIC DNA]</scope>
    <source>
        <strain evidence="3 4">GM2012</strain>
    </source>
</reference>
<keyword evidence="1" id="KW-0732">Signal</keyword>
<proteinExistence type="predicted"/>
<dbReference type="PANTHER" id="PTHR43818">
    <property type="entry name" value="BCDNA.GH03377"/>
    <property type="match status" value="1"/>
</dbReference>